<dbReference type="GO" id="GO:0051607">
    <property type="term" value="P:defense response to virus"/>
    <property type="evidence" value="ECO:0007669"/>
    <property type="project" value="UniProtKB-KW"/>
</dbReference>
<name>M5J6B3_9LACO</name>
<evidence type="ECO:0000256" key="2">
    <source>
        <dbReference type="ARBA" id="ARBA00006896"/>
    </source>
</evidence>
<keyword evidence="5" id="KW-0051">Antiviral defense</keyword>
<dbReference type="STRING" id="1227363.D271_06145"/>
<evidence type="ECO:0000256" key="4">
    <source>
        <dbReference type="ARBA" id="ARBA00022884"/>
    </source>
</evidence>
<dbReference type="InterPro" id="IPR010149">
    <property type="entry name" value="CRISPR-assoc_prot_Csm2_III-A"/>
</dbReference>
<accession>M5J6B3</accession>
<evidence type="ECO:0000313" key="7">
    <source>
        <dbReference type="EMBL" id="EKW98567.1"/>
    </source>
</evidence>
<evidence type="ECO:0000313" key="8">
    <source>
        <dbReference type="Proteomes" id="UP000011912"/>
    </source>
</evidence>
<evidence type="ECO:0000256" key="1">
    <source>
        <dbReference type="ARBA" id="ARBA00003640"/>
    </source>
</evidence>
<dbReference type="PATRIC" id="fig|1227363.6.peg.1207"/>
<gene>
    <name evidence="7" type="ORF">D271_06145</name>
</gene>
<dbReference type="RefSeq" id="WP_009554495.1">
    <property type="nucleotide sequence ID" value="NZ_ANAG01000017.1"/>
</dbReference>
<comment type="caution">
    <text evidence="7">The sequence shown here is derived from an EMBL/GenBank/DDBJ whole genome shotgun (WGS) entry which is preliminary data.</text>
</comment>
<comment type="similarity">
    <text evidence="2">Belongs to the CRISPR-associated Csm2 family.</text>
</comment>
<dbReference type="NCBIfam" id="TIGR01870">
    <property type="entry name" value="cas_TM1810_Csm2"/>
    <property type="match status" value="1"/>
</dbReference>
<dbReference type="AlphaFoldDB" id="M5J6B3"/>
<evidence type="ECO:0000256" key="6">
    <source>
        <dbReference type="ARBA" id="ARBA00031723"/>
    </source>
</evidence>
<dbReference type="Pfam" id="PF03750">
    <property type="entry name" value="Csm2_III-A"/>
    <property type="match status" value="1"/>
</dbReference>
<dbReference type="GO" id="GO:0003723">
    <property type="term" value="F:RNA binding"/>
    <property type="evidence" value="ECO:0007669"/>
    <property type="project" value="UniProtKB-KW"/>
</dbReference>
<reference evidence="7 8" key="1">
    <citation type="journal article" date="2013" name="Genome Announc.">
        <title>Genome Sequence of Lactobacillus saerimneri 30a (Formerly Lactobacillus sp. Strain 30a), a Reference Lactic Acid Bacterium Strain Producing Biogenic Amines.</title>
        <authorList>
            <person name="Romano A."/>
            <person name="Trip H."/>
            <person name="Campbell-Sills H."/>
            <person name="Bouchez O."/>
            <person name="Sherman D."/>
            <person name="Lolkema J.S."/>
            <person name="Lucas P.M."/>
        </authorList>
    </citation>
    <scope>NUCLEOTIDE SEQUENCE [LARGE SCALE GENOMIC DNA]</scope>
    <source>
        <strain evidence="7 8">30a</strain>
    </source>
</reference>
<dbReference type="EMBL" id="ANAG01000017">
    <property type="protein sequence ID" value="EKW98567.1"/>
    <property type="molecule type" value="Genomic_DNA"/>
</dbReference>
<dbReference type="Proteomes" id="UP000011912">
    <property type="component" value="Unassembled WGS sequence"/>
</dbReference>
<keyword evidence="4" id="KW-0694">RNA-binding</keyword>
<sequence>MAVTFKKQKYVNEAEQVIKTMAKKKFRVTKRYRSDELTTSQLRGLLALTSNIYDVVRNQGVKAAEERLMYFRIKLVYQGGRNAAIKELVDLSGLLDILEYIQSVIEDGDEKLEKELIIRFCRYMEALVAYFKYYGGKD</sequence>
<organism evidence="7 8">
    <name type="scientific">Ligilactobacillus saerimneri 30a</name>
    <dbReference type="NCBI Taxonomy" id="1227363"/>
    <lineage>
        <taxon>Bacteria</taxon>
        <taxon>Bacillati</taxon>
        <taxon>Bacillota</taxon>
        <taxon>Bacilli</taxon>
        <taxon>Lactobacillales</taxon>
        <taxon>Lactobacillaceae</taxon>
        <taxon>Ligilactobacillus</taxon>
    </lineage>
</organism>
<evidence type="ECO:0000256" key="5">
    <source>
        <dbReference type="ARBA" id="ARBA00023118"/>
    </source>
</evidence>
<protein>
    <recommendedName>
        <fullName evidence="3">CRISPR system Cms protein Csm2</fullName>
    </recommendedName>
    <alternativeName>
        <fullName evidence="6">CRISPR type III A-associated protein Csm2</fullName>
    </alternativeName>
</protein>
<proteinExistence type="inferred from homology"/>
<evidence type="ECO:0000256" key="3">
    <source>
        <dbReference type="ARBA" id="ARBA00016118"/>
    </source>
</evidence>
<comment type="function">
    <text evidence="1">This subunit may be involved in monitoring complementarity of crRNA and target RNA.</text>
</comment>
<keyword evidence="8" id="KW-1185">Reference proteome</keyword>